<dbReference type="Pfam" id="PF08011">
    <property type="entry name" value="PDDEXK_9"/>
    <property type="match status" value="1"/>
</dbReference>
<evidence type="ECO:0000313" key="3">
    <source>
        <dbReference type="Proteomes" id="UP000260814"/>
    </source>
</evidence>
<organism evidence="2 3">
    <name type="scientific">Phocaeicola plebeius</name>
    <dbReference type="NCBI Taxonomy" id="310297"/>
    <lineage>
        <taxon>Bacteria</taxon>
        <taxon>Pseudomonadati</taxon>
        <taxon>Bacteroidota</taxon>
        <taxon>Bacteroidia</taxon>
        <taxon>Bacteroidales</taxon>
        <taxon>Bacteroidaceae</taxon>
        <taxon>Phocaeicola</taxon>
    </lineage>
</organism>
<dbReference type="EMBL" id="QSTW01000017">
    <property type="protein sequence ID" value="RGM88772.1"/>
    <property type="molecule type" value="Genomic_DNA"/>
</dbReference>
<dbReference type="PANTHER" id="PTHR34825">
    <property type="entry name" value="CONSERVED PROTEIN, WITH A WEAK D-GALACTARATE DEHYDRATASE/ALTRONATE HYDROLASE DOMAIN"/>
    <property type="match status" value="1"/>
</dbReference>
<gene>
    <name evidence="2" type="ORF">DXB87_12540</name>
</gene>
<dbReference type="InterPro" id="IPR027417">
    <property type="entry name" value="P-loop_NTPase"/>
</dbReference>
<dbReference type="InterPro" id="IPR018631">
    <property type="entry name" value="AAA-ATPase-like_dom"/>
</dbReference>
<dbReference type="SUPFAM" id="SSF52540">
    <property type="entry name" value="P-loop containing nucleoside triphosphate hydrolases"/>
    <property type="match status" value="1"/>
</dbReference>
<evidence type="ECO:0000313" key="2">
    <source>
        <dbReference type="EMBL" id="RGM88772.1"/>
    </source>
</evidence>
<proteinExistence type="predicted"/>
<sequence length="515" mass="59803">MNRLYPVGIQNFEDLRSRGYIYVDKTSLLYTLVQTGKYYFLSRPRRFGKSLMISTLEAYFLGKRELFKGLAMESLEKDWTVHPVLYMDLNTRNYYDYESLLGILNQNLEVWEKLYGDEKKDRVPEERFMYVIKRAYEQTGRRVVILIDEYDKPMLQAITNPELQTKFRNTLKAFYGALKSCDGSIHFAMLTGVTKFSKVSVFSDLNNLRDISMVNQYAEICGISDAELHQYFDGDIHSLADKLSIDYTKACELLKENYDGYHFCYNSVGMYNPFSLLSTFANMQIGSYWFETGTPTYLVELMKLHHYPVEEIEHIVTSGPVLDSIDAASTDPVPVIYQSGYLTIKDYNAEFENYTLGFPNREVEQGFLRFLLPHYASVSVSKSPYEIQCFVGEVRKGDVDGFLSRLQTFFDDTPYELACDREVHYQNILYIVFKLMGFHTEVEYRTSRGRVDLVLKTSDYIYVMEFKLNGTAEEAMQQIEEKGYASAFASDSRKVIKVGINFSDETRSIERWIVA</sequence>
<comment type="caution">
    <text evidence="2">The sequence shown here is derived from an EMBL/GenBank/DDBJ whole genome shotgun (WGS) entry which is preliminary data.</text>
</comment>
<feature type="domain" description="AAA-ATPase-like" evidence="1">
    <location>
        <begin position="6"/>
        <end position="202"/>
    </location>
</feature>
<accession>A0A3E4Z647</accession>
<protein>
    <submittedName>
        <fullName evidence="2">AAA family ATPase</fullName>
    </submittedName>
</protein>
<dbReference type="InterPro" id="IPR012547">
    <property type="entry name" value="PDDEXK_9"/>
</dbReference>
<dbReference type="PANTHER" id="PTHR34825:SF1">
    <property type="entry name" value="AAA-ATPASE-LIKE DOMAIN-CONTAINING PROTEIN"/>
    <property type="match status" value="1"/>
</dbReference>
<dbReference type="Pfam" id="PF09820">
    <property type="entry name" value="AAA-ATPase_like"/>
    <property type="match status" value="1"/>
</dbReference>
<name>A0A3E4Z647_9BACT</name>
<reference evidence="2 3" key="1">
    <citation type="submission" date="2018-08" db="EMBL/GenBank/DDBJ databases">
        <title>A genome reference for cultivated species of the human gut microbiota.</title>
        <authorList>
            <person name="Zou Y."/>
            <person name="Xue W."/>
            <person name="Luo G."/>
        </authorList>
    </citation>
    <scope>NUCLEOTIDE SEQUENCE [LARGE SCALE GENOMIC DNA]</scope>
    <source>
        <strain evidence="2 3">OM06-2</strain>
    </source>
</reference>
<dbReference type="Proteomes" id="UP000260814">
    <property type="component" value="Unassembled WGS sequence"/>
</dbReference>
<dbReference type="RefSeq" id="WP_117702437.1">
    <property type="nucleotide sequence ID" value="NZ_QSTW01000017.1"/>
</dbReference>
<dbReference type="AlphaFoldDB" id="A0A3E4Z647"/>
<evidence type="ECO:0000259" key="1">
    <source>
        <dbReference type="Pfam" id="PF09820"/>
    </source>
</evidence>